<name>A0AAD5ECZ9_UMBRA</name>
<reference evidence="2" key="2">
    <citation type="journal article" date="2022" name="Proc. Natl. Acad. Sci. U.S.A.">
        <title>Diploid-dominant life cycles characterize the early evolution of Fungi.</title>
        <authorList>
            <person name="Amses K.R."/>
            <person name="Simmons D.R."/>
            <person name="Longcore J.E."/>
            <person name="Mondo S.J."/>
            <person name="Seto K."/>
            <person name="Jeronimo G.H."/>
            <person name="Bonds A.E."/>
            <person name="Quandt C.A."/>
            <person name="Davis W.J."/>
            <person name="Chang Y."/>
            <person name="Federici B.A."/>
            <person name="Kuo A."/>
            <person name="LaButti K."/>
            <person name="Pangilinan J."/>
            <person name="Andreopoulos W."/>
            <person name="Tritt A."/>
            <person name="Riley R."/>
            <person name="Hundley H."/>
            <person name="Johnson J."/>
            <person name="Lipzen A."/>
            <person name="Barry K."/>
            <person name="Lang B.F."/>
            <person name="Cuomo C.A."/>
            <person name="Buchler N.E."/>
            <person name="Grigoriev I.V."/>
            <person name="Spatafora J.W."/>
            <person name="Stajich J.E."/>
            <person name="James T.Y."/>
        </authorList>
    </citation>
    <scope>NUCLEOTIDE SEQUENCE</scope>
    <source>
        <strain evidence="2">AG</strain>
    </source>
</reference>
<dbReference type="AlphaFoldDB" id="A0AAD5ECZ9"/>
<feature type="region of interest" description="Disordered" evidence="1">
    <location>
        <begin position="1"/>
        <end position="58"/>
    </location>
</feature>
<dbReference type="RefSeq" id="XP_051446041.1">
    <property type="nucleotide sequence ID" value="XM_051587904.1"/>
</dbReference>
<evidence type="ECO:0000313" key="3">
    <source>
        <dbReference type="Proteomes" id="UP001206595"/>
    </source>
</evidence>
<gene>
    <name evidence="2" type="ORF">K450DRAFT_234335</name>
</gene>
<evidence type="ECO:0000313" key="2">
    <source>
        <dbReference type="EMBL" id="KAI8581037.1"/>
    </source>
</evidence>
<dbReference type="Proteomes" id="UP001206595">
    <property type="component" value="Unassembled WGS sequence"/>
</dbReference>
<accession>A0AAD5ECZ9</accession>
<protein>
    <submittedName>
        <fullName evidence="2">Uncharacterized protein</fullName>
    </submittedName>
</protein>
<organism evidence="2 3">
    <name type="scientific">Umbelopsis ramanniana AG</name>
    <dbReference type="NCBI Taxonomy" id="1314678"/>
    <lineage>
        <taxon>Eukaryota</taxon>
        <taxon>Fungi</taxon>
        <taxon>Fungi incertae sedis</taxon>
        <taxon>Mucoromycota</taxon>
        <taxon>Mucoromycotina</taxon>
        <taxon>Umbelopsidomycetes</taxon>
        <taxon>Umbelopsidales</taxon>
        <taxon>Umbelopsidaceae</taxon>
        <taxon>Umbelopsis</taxon>
    </lineage>
</organism>
<dbReference type="GeneID" id="75913249"/>
<dbReference type="EMBL" id="MU620908">
    <property type="protein sequence ID" value="KAI8581037.1"/>
    <property type="molecule type" value="Genomic_DNA"/>
</dbReference>
<evidence type="ECO:0000256" key="1">
    <source>
        <dbReference type="SAM" id="MobiDB-lite"/>
    </source>
</evidence>
<sequence>MSDNERDPIQDPIEDEEELDFSSLKKKKKSKKKVDFEDELEQPSGTATPDNEVNEGNRERRSVYITFFE</sequence>
<proteinExistence type="predicted"/>
<reference evidence="2" key="1">
    <citation type="submission" date="2021-06" db="EMBL/GenBank/DDBJ databases">
        <authorList>
            <consortium name="DOE Joint Genome Institute"/>
            <person name="Mondo S.J."/>
            <person name="Amses K.R."/>
            <person name="Simmons D.R."/>
            <person name="Longcore J.E."/>
            <person name="Seto K."/>
            <person name="Alves G.H."/>
            <person name="Bonds A.E."/>
            <person name="Quandt C.A."/>
            <person name="Davis W.J."/>
            <person name="Chang Y."/>
            <person name="Letcher P.M."/>
            <person name="Powell M.J."/>
            <person name="Kuo A."/>
            <person name="Labutti K."/>
            <person name="Pangilinan J."/>
            <person name="Andreopoulos W."/>
            <person name="Tritt A."/>
            <person name="Riley R."/>
            <person name="Hundley H."/>
            <person name="Johnson J."/>
            <person name="Lipzen A."/>
            <person name="Barry K."/>
            <person name="Berbee M.L."/>
            <person name="Buchler N.E."/>
            <person name="Grigoriev I.V."/>
            <person name="Spatafora J.W."/>
            <person name="Stajich J.E."/>
            <person name="James T.Y."/>
        </authorList>
    </citation>
    <scope>NUCLEOTIDE SEQUENCE</scope>
    <source>
        <strain evidence="2">AG</strain>
    </source>
</reference>
<keyword evidence="3" id="KW-1185">Reference proteome</keyword>
<comment type="caution">
    <text evidence="2">The sequence shown here is derived from an EMBL/GenBank/DDBJ whole genome shotgun (WGS) entry which is preliminary data.</text>
</comment>